<dbReference type="InterPro" id="IPR038765">
    <property type="entry name" value="Papain-like_cys_pep_sf"/>
</dbReference>
<evidence type="ECO:0000313" key="6">
    <source>
        <dbReference type="EMBL" id="MBT0957395.1"/>
    </source>
</evidence>
<accession>A0AAP2CPM2</accession>
<dbReference type="AlphaFoldDB" id="A0AAP2CPM2"/>
<dbReference type="Gene3D" id="3.90.1720.10">
    <property type="entry name" value="endopeptidase domain like (from Nostoc punctiforme)"/>
    <property type="match status" value="1"/>
</dbReference>
<dbReference type="Proteomes" id="UP001315686">
    <property type="component" value="Unassembled WGS sequence"/>
</dbReference>
<dbReference type="PROSITE" id="PS51935">
    <property type="entry name" value="NLPC_P60"/>
    <property type="match status" value="1"/>
</dbReference>
<dbReference type="GO" id="GO:0006508">
    <property type="term" value="P:proteolysis"/>
    <property type="evidence" value="ECO:0007669"/>
    <property type="project" value="UniProtKB-KW"/>
</dbReference>
<organism evidence="6 7">
    <name type="scientific">Harenicola maris</name>
    <dbReference type="NCBI Taxonomy" id="2841044"/>
    <lineage>
        <taxon>Bacteria</taxon>
        <taxon>Pseudomonadati</taxon>
        <taxon>Pseudomonadota</taxon>
        <taxon>Alphaproteobacteria</taxon>
        <taxon>Rhodobacterales</taxon>
        <taxon>Paracoccaceae</taxon>
        <taxon>Harenicola</taxon>
    </lineage>
</organism>
<dbReference type="GO" id="GO:0008234">
    <property type="term" value="F:cysteine-type peptidase activity"/>
    <property type="evidence" value="ECO:0007669"/>
    <property type="project" value="UniProtKB-KW"/>
</dbReference>
<keyword evidence="4" id="KW-0788">Thiol protease</keyword>
<dbReference type="Pfam" id="PF18348">
    <property type="entry name" value="SH3_16"/>
    <property type="match status" value="1"/>
</dbReference>
<dbReference type="PANTHER" id="PTHR47359:SF3">
    <property type="entry name" value="NLP_P60 DOMAIN-CONTAINING PROTEIN-RELATED"/>
    <property type="match status" value="1"/>
</dbReference>
<evidence type="ECO:0000259" key="5">
    <source>
        <dbReference type="PROSITE" id="PS51935"/>
    </source>
</evidence>
<dbReference type="Pfam" id="PF00877">
    <property type="entry name" value="NLPC_P60"/>
    <property type="match status" value="1"/>
</dbReference>
<dbReference type="SUPFAM" id="SSF54001">
    <property type="entry name" value="Cysteine proteinases"/>
    <property type="match status" value="1"/>
</dbReference>
<protein>
    <submittedName>
        <fullName evidence="6">C40 family peptidase</fullName>
    </submittedName>
</protein>
<reference evidence="6 7" key="1">
    <citation type="journal article" date="2021" name="Arch. Microbiol.">
        <title>Harenicola maris gen. nov., sp. nov. isolated from the Sea of Japan shallow sediments.</title>
        <authorList>
            <person name="Romanenko L.A."/>
            <person name="Kurilenko V.V."/>
            <person name="Chernysheva N.Y."/>
            <person name="Tekutyeva L.A."/>
            <person name="Velansky P.V."/>
            <person name="Svetashev V.I."/>
            <person name="Isaeva M.P."/>
        </authorList>
    </citation>
    <scope>NUCLEOTIDE SEQUENCE [LARGE SCALE GENOMIC DNA]</scope>
    <source>
        <strain evidence="6 7">KMM 3653</strain>
    </source>
</reference>
<comment type="caution">
    <text evidence="6">The sequence shown here is derived from an EMBL/GenBank/DDBJ whole genome shotgun (WGS) entry which is preliminary data.</text>
</comment>
<evidence type="ECO:0000256" key="3">
    <source>
        <dbReference type="ARBA" id="ARBA00022801"/>
    </source>
</evidence>
<comment type="similarity">
    <text evidence="1">Belongs to the peptidase C40 family.</text>
</comment>
<evidence type="ECO:0000313" key="7">
    <source>
        <dbReference type="Proteomes" id="UP001315686"/>
    </source>
</evidence>
<feature type="domain" description="NlpC/P60" evidence="5">
    <location>
        <begin position="151"/>
        <end position="275"/>
    </location>
</feature>
<dbReference type="InterPro" id="IPR000064">
    <property type="entry name" value="NLP_P60_dom"/>
</dbReference>
<evidence type="ECO:0000256" key="4">
    <source>
        <dbReference type="ARBA" id="ARBA00022807"/>
    </source>
</evidence>
<dbReference type="InterPro" id="IPR041382">
    <property type="entry name" value="SH3_16"/>
</dbReference>
<gene>
    <name evidence="6" type="ORF">IV417_08355</name>
</gene>
<name>A0AAP2CPM2_9RHOB</name>
<sequence>MPDRRLNPSNGRVAPEALRGLVEADAFVTPVPRRVSIPVVDLCARPSGPRDRQLLWGTLLHVLEERDGWAFVQNPADAYVGYVPMGALGPDDLPNYQVSAPASHLYPAPDFKTKERASLSFGSQVRVIADTGRFSETPQGFIPRTHLRPIASPFADPVTVAQLFFGTPYLWGGNSATGIDCSGLVQIACHACAIPCPADSDLQQAALGTALPDDTAPERGDLMFWKGHVAWVVDADTIIHANAHHMAVAYEPIRNARLRIEAQGDGPVTAHKRLSR</sequence>
<keyword evidence="2" id="KW-0645">Protease</keyword>
<keyword evidence="3" id="KW-0378">Hydrolase</keyword>
<dbReference type="EMBL" id="JADQAZ010000002">
    <property type="protein sequence ID" value="MBT0957395.1"/>
    <property type="molecule type" value="Genomic_DNA"/>
</dbReference>
<keyword evidence="7" id="KW-1185">Reference proteome</keyword>
<evidence type="ECO:0000256" key="1">
    <source>
        <dbReference type="ARBA" id="ARBA00007074"/>
    </source>
</evidence>
<dbReference type="PANTHER" id="PTHR47359">
    <property type="entry name" value="PEPTIDOGLYCAN DL-ENDOPEPTIDASE CWLO"/>
    <property type="match status" value="1"/>
</dbReference>
<dbReference type="RefSeq" id="WP_327793630.1">
    <property type="nucleotide sequence ID" value="NZ_JADQAZ010000002.1"/>
</dbReference>
<proteinExistence type="inferred from homology"/>
<evidence type="ECO:0000256" key="2">
    <source>
        <dbReference type="ARBA" id="ARBA00022670"/>
    </source>
</evidence>
<dbReference type="InterPro" id="IPR051794">
    <property type="entry name" value="PG_Endopeptidase_C40"/>
</dbReference>